<keyword evidence="3" id="KW-1185">Reference proteome</keyword>
<gene>
    <name evidence="2" type="ORF">NDU88_001934</name>
</gene>
<feature type="compositionally biased region" description="Basic and acidic residues" evidence="1">
    <location>
        <begin position="62"/>
        <end position="74"/>
    </location>
</feature>
<feature type="region of interest" description="Disordered" evidence="1">
    <location>
        <begin position="96"/>
        <end position="124"/>
    </location>
</feature>
<reference evidence="2" key="1">
    <citation type="journal article" date="2022" name="bioRxiv">
        <title>Sequencing and chromosome-scale assembly of the giantPleurodeles waltlgenome.</title>
        <authorList>
            <person name="Brown T."/>
            <person name="Elewa A."/>
            <person name="Iarovenko S."/>
            <person name="Subramanian E."/>
            <person name="Araus A.J."/>
            <person name="Petzold A."/>
            <person name="Susuki M."/>
            <person name="Suzuki K.-i.T."/>
            <person name="Hayashi T."/>
            <person name="Toyoda A."/>
            <person name="Oliveira C."/>
            <person name="Osipova E."/>
            <person name="Leigh N.D."/>
            <person name="Simon A."/>
            <person name="Yun M.H."/>
        </authorList>
    </citation>
    <scope>NUCLEOTIDE SEQUENCE</scope>
    <source>
        <strain evidence="2">20211129_DDA</strain>
        <tissue evidence="2">Liver</tissue>
    </source>
</reference>
<dbReference type="AlphaFoldDB" id="A0AAV7SE57"/>
<evidence type="ECO:0000313" key="2">
    <source>
        <dbReference type="EMBL" id="KAJ1161448.1"/>
    </source>
</evidence>
<sequence>MFFPSALKPPHLVTCGVRTFLRRDPVTRRGGAVAQAGRQQEDRAVARQSSPFLAGREELGARERRHEGAAKETQRAAIQEGSAVAQRSVLLFSLPAGRNRKRSGKTGTTWRDAERGRVTVQAKR</sequence>
<feature type="region of interest" description="Disordered" evidence="1">
    <location>
        <begin position="62"/>
        <end position="81"/>
    </location>
</feature>
<proteinExistence type="predicted"/>
<organism evidence="2 3">
    <name type="scientific">Pleurodeles waltl</name>
    <name type="common">Iberian ribbed newt</name>
    <dbReference type="NCBI Taxonomy" id="8319"/>
    <lineage>
        <taxon>Eukaryota</taxon>
        <taxon>Metazoa</taxon>
        <taxon>Chordata</taxon>
        <taxon>Craniata</taxon>
        <taxon>Vertebrata</taxon>
        <taxon>Euteleostomi</taxon>
        <taxon>Amphibia</taxon>
        <taxon>Batrachia</taxon>
        <taxon>Caudata</taxon>
        <taxon>Salamandroidea</taxon>
        <taxon>Salamandridae</taxon>
        <taxon>Pleurodelinae</taxon>
        <taxon>Pleurodeles</taxon>
    </lineage>
</organism>
<dbReference type="EMBL" id="JANPWB010000008">
    <property type="protein sequence ID" value="KAJ1161448.1"/>
    <property type="molecule type" value="Genomic_DNA"/>
</dbReference>
<accession>A0AAV7SE57</accession>
<protein>
    <submittedName>
        <fullName evidence="2">Uncharacterized protein</fullName>
    </submittedName>
</protein>
<comment type="caution">
    <text evidence="2">The sequence shown here is derived from an EMBL/GenBank/DDBJ whole genome shotgun (WGS) entry which is preliminary data.</text>
</comment>
<name>A0AAV7SE57_PLEWA</name>
<evidence type="ECO:0000256" key="1">
    <source>
        <dbReference type="SAM" id="MobiDB-lite"/>
    </source>
</evidence>
<evidence type="ECO:0000313" key="3">
    <source>
        <dbReference type="Proteomes" id="UP001066276"/>
    </source>
</evidence>
<dbReference type="Proteomes" id="UP001066276">
    <property type="component" value="Chromosome 4_2"/>
</dbReference>